<organism evidence="1 2">
    <name type="scientific">Actinokineospora auranticolor</name>
    <dbReference type="NCBI Taxonomy" id="155976"/>
    <lineage>
        <taxon>Bacteria</taxon>
        <taxon>Bacillati</taxon>
        <taxon>Actinomycetota</taxon>
        <taxon>Actinomycetes</taxon>
        <taxon>Pseudonocardiales</taxon>
        <taxon>Pseudonocardiaceae</taxon>
        <taxon>Actinokineospora</taxon>
    </lineage>
</organism>
<evidence type="ECO:0000313" key="2">
    <source>
        <dbReference type="Proteomes" id="UP000239203"/>
    </source>
</evidence>
<keyword evidence="2" id="KW-1185">Reference proteome</keyword>
<sequence length="66" mass="7642">MATALWIVAAASAAAFIIWRLKHAGARLETIFREERERTEAESGPAEEFYDELDQPHRVGWNRRSR</sequence>
<protein>
    <submittedName>
        <fullName evidence="1">Uncharacterized protein</fullName>
    </submittedName>
</protein>
<dbReference type="EMBL" id="PTIX01000012">
    <property type="protein sequence ID" value="PPK65904.1"/>
    <property type="molecule type" value="Genomic_DNA"/>
</dbReference>
<comment type="caution">
    <text evidence="1">The sequence shown here is derived from an EMBL/GenBank/DDBJ whole genome shotgun (WGS) entry which is preliminary data.</text>
</comment>
<dbReference type="Proteomes" id="UP000239203">
    <property type="component" value="Unassembled WGS sequence"/>
</dbReference>
<reference evidence="1 2" key="1">
    <citation type="submission" date="2018-02" db="EMBL/GenBank/DDBJ databases">
        <title>Genomic Encyclopedia of Archaeal and Bacterial Type Strains, Phase II (KMG-II): from individual species to whole genera.</title>
        <authorList>
            <person name="Goeker M."/>
        </authorList>
    </citation>
    <scope>NUCLEOTIDE SEQUENCE [LARGE SCALE GENOMIC DNA]</scope>
    <source>
        <strain evidence="1 2">YU 961-1</strain>
    </source>
</reference>
<name>A0A2S6GKY2_9PSEU</name>
<evidence type="ECO:0000313" key="1">
    <source>
        <dbReference type="EMBL" id="PPK65904.1"/>
    </source>
</evidence>
<accession>A0A2S6GKY2</accession>
<proteinExistence type="predicted"/>
<dbReference type="AlphaFoldDB" id="A0A2S6GKY2"/>
<gene>
    <name evidence="1" type="ORF">CLV40_112169</name>
</gene>
<dbReference type="RefSeq" id="WP_104480877.1">
    <property type="nucleotide sequence ID" value="NZ_CP154825.1"/>
</dbReference>